<dbReference type="Pfam" id="PF13432">
    <property type="entry name" value="TPR_16"/>
    <property type="match status" value="2"/>
</dbReference>
<dbReference type="PATRIC" id="fig|466.6.peg.1482"/>
<dbReference type="PROSITE" id="PS50005">
    <property type="entry name" value="TPR"/>
    <property type="match status" value="9"/>
</dbReference>
<feature type="repeat" description="TPR" evidence="1">
    <location>
        <begin position="41"/>
        <end position="74"/>
    </location>
</feature>
<feature type="repeat" description="TPR" evidence="1">
    <location>
        <begin position="211"/>
        <end position="244"/>
    </location>
</feature>
<dbReference type="SUPFAM" id="SSF53335">
    <property type="entry name" value="S-adenosyl-L-methionine-dependent methyltransferases"/>
    <property type="match status" value="1"/>
</dbReference>
<protein>
    <submittedName>
        <fullName evidence="3">Methyltransferase</fullName>
    </submittedName>
</protein>
<keyword evidence="1" id="KW-0802">TPR repeat</keyword>
<dbReference type="InterPro" id="IPR011990">
    <property type="entry name" value="TPR-like_helical_dom_sf"/>
</dbReference>
<proteinExistence type="predicted"/>
<name>A0A0W0W3X4_9GAMM</name>
<comment type="caution">
    <text evidence="3">The sequence shown here is derived from an EMBL/GenBank/DDBJ whole genome shotgun (WGS) entry which is preliminary data.</text>
</comment>
<keyword evidence="3" id="KW-0489">Methyltransferase</keyword>
<feature type="repeat" description="TPR" evidence="1">
    <location>
        <begin position="75"/>
        <end position="108"/>
    </location>
</feature>
<evidence type="ECO:0000259" key="2">
    <source>
        <dbReference type="Pfam" id="PF08241"/>
    </source>
</evidence>
<dbReference type="Pfam" id="PF13424">
    <property type="entry name" value="TPR_12"/>
    <property type="match status" value="1"/>
</dbReference>
<dbReference type="PANTHER" id="PTHR44809:SF1">
    <property type="entry name" value="PROTEIN O-MANNOSYL-TRANSFERASE TMTC1"/>
    <property type="match status" value="1"/>
</dbReference>
<sequence length="574" mass="65214">MSTNNWQEALFAQALELQRKGEFRQAINLYEQLLSAHPEDGQTLHFLGLAHAQLGDMQQAILWMEKALKSDPKNAGLHNNLANAYKNTQQIDRALEHYQIAIQLAPDYAQAHHNLAAVYASQDKYKQALHHYRQAVHASPDFTTAHFNLGLLLLKNNQLAAAKMQFNNVLTLNPGNPDAEFYLGLLHLEENQLEDAERHFQNVLLHHSEHVQALTNLGVIALKRNEGQLAVDYFTKALAIDNSHLEARNNLAATFIHHDRFENALMHYDVLLKQDPNNIEYLYNSGVAEMALGHLSEAIVHFEKLLSLEEHHFATLNNLAAIYIRLEDKEHARHLLQRAIAANPNDASSRHMLNALTGEQTKAATCPDYAMNLFNNYALYYDQHMQNQLHYNLPQHIARLIHQLELFHIENAIDLGCGTGLTGVVLREVCRHLIGIDIAAKMLAQAKKKGIYDQVVEADIISFLKKDKHDYDLVVAADVLPYFSDLNNIFAAVAKHLNNKGYFIFSTEISQDEPWQLQPTARFSHHPNYIQELCTQHDLKLVHQEQVIARKQDQQALPVLLFAAEYVGTPIVLH</sequence>
<dbReference type="CDD" id="cd02440">
    <property type="entry name" value="AdoMet_MTases"/>
    <property type="match status" value="1"/>
</dbReference>
<evidence type="ECO:0000256" key="1">
    <source>
        <dbReference type="PROSITE-ProRule" id="PRU00339"/>
    </source>
</evidence>
<dbReference type="GO" id="GO:0008757">
    <property type="term" value="F:S-adenosylmethionine-dependent methyltransferase activity"/>
    <property type="evidence" value="ECO:0007669"/>
    <property type="project" value="InterPro"/>
</dbReference>
<feature type="repeat" description="TPR" evidence="1">
    <location>
        <begin position="279"/>
        <end position="312"/>
    </location>
</feature>
<dbReference type="RefSeq" id="WP_058452177.1">
    <property type="nucleotide sequence ID" value="NZ_CAAAIB010000013.1"/>
</dbReference>
<dbReference type="Pfam" id="PF13181">
    <property type="entry name" value="TPR_8"/>
    <property type="match status" value="1"/>
</dbReference>
<dbReference type="STRING" id="466.Lmac_1407"/>
<dbReference type="Pfam" id="PF08241">
    <property type="entry name" value="Methyltransf_11"/>
    <property type="match status" value="1"/>
</dbReference>
<dbReference type="SMART" id="SM00028">
    <property type="entry name" value="TPR"/>
    <property type="match status" value="10"/>
</dbReference>
<feature type="domain" description="Methyltransferase type 11" evidence="2">
    <location>
        <begin position="414"/>
        <end position="505"/>
    </location>
</feature>
<keyword evidence="4" id="KW-1185">Reference proteome</keyword>
<organism evidence="3 4">
    <name type="scientific">Legionella maceachernii</name>
    <dbReference type="NCBI Taxonomy" id="466"/>
    <lineage>
        <taxon>Bacteria</taxon>
        <taxon>Pseudomonadati</taxon>
        <taxon>Pseudomonadota</taxon>
        <taxon>Gammaproteobacteria</taxon>
        <taxon>Legionellales</taxon>
        <taxon>Legionellaceae</taxon>
        <taxon>Legionella</taxon>
    </lineage>
</organism>
<dbReference type="Gene3D" id="3.40.50.150">
    <property type="entry name" value="Vaccinia Virus protein VP39"/>
    <property type="match status" value="1"/>
</dbReference>
<dbReference type="Proteomes" id="UP000054908">
    <property type="component" value="Unassembled WGS sequence"/>
</dbReference>
<dbReference type="EMBL" id="LNYL01000033">
    <property type="protein sequence ID" value="KTD27159.1"/>
    <property type="molecule type" value="Genomic_DNA"/>
</dbReference>
<reference evidence="3 4" key="1">
    <citation type="submission" date="2015-11" db="EMBL/GenBank/DDBJ databases">
        <title>Genomic analysis of 38 Legionella species identifies large and diverse effector repertoires.</title>
        <authorList>
            <person name="Burstein D."/>
            <person name="Amaro F."/>
            <person name="Zusman T."/>
            <person name="Lifshitz Z."/>
            <person name="Cohen O."/>
            <person name="Gilbert J.A."/>
            <person name="Pupko T."/>
            <person name="Shuman H.A."/>
            <person name="Segal G."/>
        </authorList>
    </citation>
    <scope>NUCLEOTIDE SEQUENCE [LARGE SCALE GENOMIC DNA]</scope>
    <source>
        <strain evidence="3 4">PX-1-G2-E2</strain>
    </source>
</reference>
<dbReference type="InterPro" id="IPR052943">
    <property type="entry name" value="TMTC_O-mannosyl-trnsfr"/>
</dbReference>
<accession>A0A0W0W3X4</accession>
<feature type="repeat" description="TPR" evidence="1">
    <location>
        <begin position="313"/>
        <end position="346"/>
    </location>
</feature>
<feature type="repeat" description="TPR" evidence="1">
    <location>
        <begin position="109"/>
        <end position="142"/>
    </location>
</feature>
<dbReference type="OrthoDB" id="9809392at2"/>
<keyword evidence="3" id="KW-0808">Transferase</keyword>
<dbReference type="InterPro" id="IPR019734">
    <property type="entry name" value="TPR_rpt"/>
</dbReference>
<dbReference type="Gene3D" id="1.25.40.10">
    <property type="entry name" value="Tetratricopeptide repeat domain"/>
    <property type="match status" value="5"/>
</dbReference>
<dbReference type="GO" id="GO:0032259">
    <property type="term" value="P:methylation"/>
    <property type="evidence" value="ECO:0007669"/>
    <property type="project" value="UniProtKB-KW"/>
</dbReference>
<dbReference type="SUPFAM" id="SSF48452">
    <property type="entry name" value="TPR-like"/>
    <property type="match status" value="2"/>
</dbReference>
<dbReference type="PANTHER" id="PTHR44809">
    <property type="match status" value="1"/>
</dbReference>
<dbReference type="AlphaFoldDB" id="A0A0W0W3X4"/>
<evidence type="ECO:0000313" key="4">
    <source>
        <dbReference type="Proteomes" id="UP000054908"/>
    </source>
</evidence>
<gene>
    <name evidence="3" type="ORF">Lmac_1407</name>
</gene>
<dbReference type="InterPro" id="IPR013216">
    <property type="entry name" value="Methyltransf_11"/>
</dbReference>
<dbReference type="Pfam" id="PF14559">
    <property type="entry name" value="TPR_19"/>
    <property type="match status" value="1"/>
</dbReference>
<evidence type="ECO:0000313" key="3">
    <source>
        <dbReference type="EMBL" id="KTD27159.1"/>
    </source>
</evidence>
<feature type="repeat" description="TPR" evidence="1">
    <location>
        <begin position="245"/>
        <end position="278"/>
    </location>
</feature>
<dbReference type="PROSITE" id="PS50293">
    <property type="entry name" value="TPR_REGION"/>
    <property type="match status" value="1"/>
</dbReference>
<dbReference type="InterPro" id="IPR029063">
    <property type="entry name" value="SAM-dependent_MTases_sf"/>
</dbReference>
<feature type="repeat" description="TPR" evidence="1">
    <location>
        <begin position="143"/>
        <end position="176"/>
    </location>
</feature>
<feature type="repeat" description="TPR" evidence="1">
    <location>
        <begin position="7"/>
        <end position="40"/>
    </location>
</feature>